<dbReference type="GO" id="GO:0016779">
    <property type="term" value="F:nucleotidyltransferase activity"/>
    <property type="evidence" value="ECO:0007669"/>
    <property type="project" value="UniProtKB-KW"/>
</dbReference>
<dbReference type="CDD" id="cd05403">
    <property type="entry name" value="NT_KNTase_like"/>
    <property type="match status" value="1"/>
</dbReference>
<comment type="cofactor">
    <cofactor evidence="1">
        <name>Mg(2+)</name>
        <dbReference type="ChEBI" id="CHEBI:18420"/>
    </cofactor>
</comment>
<reference evidence="9 10" key="1">
    <citation type="journal article" date="2015" name="Nature">
        <title>rRNA introns, odd ribosomes, and small enigmatic genomes across a large radiation of phyla.</title>
        <authorList>
            <person name="Brown C.T."/>
            <person name="Hug L.A."/>
            <person name="Thomas B.C."/>
            <person name="Sharon I."/>
            <person name="Castelle C.J."/>
            <person name="Singh A."/>
            <person name="Wilkins M.J."/>
            <person name="Williams K.H."/>
            <person name="Banfield J.F."/>
        </authorList>
    </citation>
    <scope>NUCLEOTIDE SEQUENCE [LARGE SCALE GENOMIC DNA]</scope>
</reference>
<dbReference type="InterPro" id="IPR043519">
    <property type="entry name" value="NT_sf"/>
</dbReference>
<evidence type="ECO:0000256" key="4">
    <source>
        <dbReference type="ARBA" id="ARBA00022723"/>
    </source>
</evidence>
<keyword evidence="4" id="KW-0479">Metal-binding</keyword>
<evidence type="ECO:0000256" key="2">
    <source>
        <dbReference type="ARBA" id="ARBA00022679"/>
    </source>
</evidence>
<keyword evidence="5" id="KW-0547">Nucleotide-binding</keyword>
<dbReference type="EMBL" id="LCIA01000006">
    <property type="protein sequence ID" value="KKT45402.1"/>
    <property type="molecule type" value="Genomic_DNA"/>
</dbReference>
<sequence length="96" mass="11266">MELISNSSQIRSICIDNDISYLALFGSYARGEQADNSDVDLLVEYSKPKSMFDHVRIQRQFEKALNKKVDLVTKRALHPYIRDYVYKDLKVMYAER</sequence>
<evidence type="ECO:0000313" key="10">
    <source>
        <dbReference type="Proteomes" id="UP000034128"/>
    </source>
</evidence>
<name>A0A0G1JN62_UNCKA</name>
<evidence type="ECO:0000259" key="8">
    <source>
        <dbReference type="Pfam" id="PF18765"/>
    </source>
</evidence>
<evidence type="ECO:0000256" key="5">
    <source>
        <dbReference type="ARBA" id="ARBA00022741"/>
    </source>
</evidence>
<dbReference type="PANTHER" id="PTHR33571:SF14">
    <property type="entry name" value="PROTEIN ADENYLYLTRANSFERASE MJ0435-RELATED"/>
    <property type="match status" value="1"/>
</dbReference>
<dbReference type="InterPro" id="IPR052038">
    <property type="entry name" value="Type-VII_TA_antitoxin"/>
</dbReference>
<dbReference type="Gene3D" id="3.30.460.10">
    <property type="entry name" value="Beta Polymerase, domain 2"/>
    <property type="match status" value="1"/>
</dbReference>
<dbReference type="InterPro" id="IPR041633">
    <property type="entry name" value="Polbeta"/>
</dbReference>
<evidence type="ECO:0000256" key="3">
    <source>
        <dbReference type="ARBA" id="ARBA00022695"/>
    </source>
</evidence>
<gene>
    <name evidence="9" type="ORF">UW36_C0006G0023</name>
</gene>
<proteinExistence type="predicted"/>
<dbReference type="STRING" id="1619110.UW36_C0006G0023"/>
<evidence type="ECO:0000256" key="1">
    <source>
        <dbReference type="ARBA" id="ARBA00001946"/>
    </source>
</evidence>
<dbReference type="GO" id="GO:0005524">
    <property type="term" value="F:ATP binding"/>
    <property type="evidence" value="ECO:0007669"/>
    <property type="project" value="UniProtKB-KW"/>
</dbReference>
<comment type="caution">
    <text evidence="9">The sequence shown here is derived from an EMBL/GenBank/DDBJ whole genome shotgun (WGS) entry which is preliminary data.</text>
</comment>
<dbReference type="AlphaFoldDB" id="A0A0G1JN62"/>
<dbReference type="Pfam" id="PF18765">
    <property type="entry name" value="Polbeta"/>
    <property type="match status" value="1"/>
</dbReference>
<keyword evidence="7" id="KW-0460">Magnesium</keyword>
<accession>A0A0G1JN62</accession>
<evidence type="ECO:0000256" key="6">
    <source>
        <dbReference type="ARBA" id="ARBA00022840"/>
    </source>
</evidence>
<dbReference type="PANTHER" id="PTHR33571">
    <property type="entry name" value="SSL8005 PROTEIN"/>
    <property type="match status" value="1"/>
</dbReference>
<dbReference type="Proteomes" id="UP000034128">
    <property type="component" value="Unassembled WGS sequence"/>
</dbReference>
<evidence type="ECO:0000313" key="9">
    <source>
        <dbReference type="EMBL" id="KKT45402.1"/>
    </source>
</evidence>
<protein>
    <submittedName>
        <fullName evidence="9">Polymerase, beta domain protein region protein</fullName>
    </submittedName>
</protein>
<dbReference type="SUPFAM" id="SSF81301">
    <property type="entry name" value="Nucleotidyltransferase"/>
    <property type="match status" value="1"/>
</dbReference>
<dbReference type="GO" id="GO:0046872">
    <property type="term" value="F:metal ion binding"/>
    <property type="evidence" value="ECO:0007669"/>
    <property type="project" value="UniProtKB-KW"/>
</dbReference>
<keyword evidence="2" id="KW-0808">Transferase</keyword>
<organism evidence="9 10">
    <name type="scientific">candidate division WWE3 bacterium GW2011_GWA2_44_16</name>
    <dbReference type="NCBI Taxonomy" id="1619110"/>
    <lineage>
        <taxon>Bacteria</taxon>
        <taxon>Katanobacteria</taxon>
    </lineage>
</organism>
<keyword evidence="6" id="KW-0067">ATP-binding</keyword>
<feature type="domain" description="Polymerase beta nucleotidyltransferase" evidence="8">
    <location>
        <begin position="9"/>
        <end position="94"/>
    </location>
</feature>
<evidence type="ECO:0000256" key="7">
    <source>
        <dbReference type="ARBA" id="ARBA00022842"/>
    </source>
</evidence>
<keyword evidence="3" id="KW-0548">Nucleotidyltransferase</keyword>